<evidence type="ECO:0000313" key="2">
    <source>
        <dbReference type="EMBL" id="NEW77370.1"/>
    </source>
</evidence>
<proteinExistence type="predicted"/>
<evidence type="ECO:0008006" key="4">
    <source>
        <dbReference type="Google" id="ProtNLM"/>
    </source>
</evidence>
<protein>
    <recommendedName>
        <fullName evidence="4">Carbohydrate kinase FGGY N-terminal domain-containing protein</fullName>
    </recommendedName>
</protein>
<feature type="compositionally biased region" description="Basic and acidic residues" evidence="1">
    <location>
        <begin position="1"/>
        <end position="11"/>
    </location>
</feature>
<name>A0A6G4AVU5_9ACTN</name>
<gene>
    <name evidence="2" type="ORF">G4H13_45405</name>
</gene>
<feature type="region of interest" description="Disordered" evidence="1">
    <location>
        <begin position="1"/>
        <end position="26"/>
    </location>
</feature>
<keyword evidence="3" id="KW-1185">Reference proteome</keyword>
<dbReference type="AlphaFoldDB" id="A0A6G4AVU5"/>
<reference evidence="2" key="1">
    <citation type="submission" date="2020-02" db="EMBL/GenBank/DDBJ databases">
        <title>A new Streptomyces sp. for controlling soil-borne diseases.</title>
        <authorList>
            <person name="Li X."/>
            <person name="Tian Y."/>
            <person name="Gao K."/>
        </authorList>
    </citation>
    <scope>NUCLEOTIDE SEQUENCE [LARGE SCALE GENOMIC DNA]</scope>
    <source>
        <strain evidence="2">0250</strain>
    </source>
</reference>
<dbReference type="Gene3D" id="3.30.420.40">
    <property type="match status" value="1"/>
</dbReference>
<dbReference type="Proteomes" id="UP000476310">
    <property type="component" value="Unassembled WGS sequence"/>
</dbReference>
<comment type="caution">
    <text evidence="2">The sequence shown here is derived from an EMBL/GenBank/DDBJ whole genome shotgun (WGS) entry which is preliminary data.</text>
</comment>
<dbReference type="SUPFAM" id="SSF53067">
    <property type="entry name" value="Actin-like ATPase domain"/>
    <property type="match status" value="1"/>
</dbReference>
<organism evidence="2 3">
    <name type="scientific">Streptomyces rhizosphaericus</name>
    <dbReference type="NCBI Taxonomy" id="114699"/>
    <lineage>
        <taxon>Bacteria</taxon>
        <taxon>Bacillati</taxon>
        <taxon>Actinomycetota</taxon>
        <taxon>Actinomycetes</taxon>
        <taxon>Kitasatosporales</taxon>
        <taxon>Streptomycetaceae</taxon>
        <taxon>Streptomyces</taxon>
        <taxon>Streptomyces violaceusniger group</taxon>
    </lineage>
</organism>
<dbReference type="EMBL" id="JAAIKT010000115">
    <property type="protein sequence ID" value="NEW77370.1"/>
    <property type="molecule type" value="Genomic_DNA"/>
</dbReference>
<dbReference type="InterPro" id="IPR043129">
    <property type="entry name" value="ATPase_NBD"/>
</dbReference>
<evidence type="ECO:0000313" key="3">
    <source>
        <dbReference type="Proteomes" id="UP000476310"/>
    </source>
</evidence>
<evidence type="ECO:0000256" key="1">
    <source>
        <dbReference type="SAM" id="MobiDB-lite"/>
    </source>
</evidence>
<accession>A0A6G4AVU5</accession>
<sequence length="71" mass="7808">MKAAVIDEKGDVLGAGSSDSPLLHPHPDWVEARPGDYWRATVRSTRSALQGARCPTSRCCVCTAQHCRYHQ</sequence>